<dbReference type="Proteomes" id="UP000315700">
    <property type="component" value="Chromosome"/>
</dbReference>
<evidence type="ECO:0008006" key="3">
    <source>
        <dbReference type="Google" id="ProtNLM"/>
    </source>
</evidence>
<sequence length="273" mass="29720">MRAFLVITALWANVEPVRAAEGPIGPWIAKLANSAMKKCAAGKVWFDNWASRTQEVIFDVQVISLEEEAANEIRFLADVQRTSRSPLTVIRSGRVAQVRALLPHIVDAGHARQEAEHTAAAAVGRPAMAIRYIKHPMRYIDARGNVRSAITRVPDGDMITLVPSVVSLTSTQLQVAIHAAPPLPGNTPAFRPQMRTTGNSISAPVGPEEQLLILREPIARDTGPAREGVVPVALEPLDAEKPRATLFIITPRRALRGTLGPNNPANQPQIFRF</sequence>
<dbReference type="RefSeq" id="WP_145029360.1">
    <property type="nucleotide sequence ID" value="NZ_CP036271.1"/>
</dbReference>
<protein>
    <recommendedName>
        <fullName evidence="3">Bacterial type II and III secretion system protein</fullName>
    </recommendedName>
</protein>
<organism evidence="1 2">
    <name type="scientific">Caulifigura coniformis</name>
    <dbReference type="NCBI Taxonomy" id="2527983"/>
    <lineage>
        <taxon>Bacteria</taxon>
        <taxon>Pseudomonadati</taxon>
        <taxon>Planctomycetota</taxon>
        <taxon>Planctomycetia</taxon>
        <taxon>Planctomycetales</taxon>
        <taxon>Planctomycetaceae</taxon>
        <taxon>Caulifigura</taxon>
    </lineage>
</organism>
<accession>A0A517SCH7</accession>
<evidence type="ECO:0000313" key="1">
    <source>
        <dbReference type="EMBL" id="QDT53831.1"/>
    </source>
</evidence>
<keyword evidence="2" id="KW-1185">Reference proteome</keyword>
<dbReference type="AlphaFoldDB" id="A0A517SCH7"/>
<proteinExistence type="predicted"/>
<dbReference type="InParanoid" id="A0A517SCH7"/>
<evidence type="ECO:0000313" key="2">
    <source>
        <dbReference type="Proteomes" id="UP000315700"/>
    </source>
</evidence>
<dbReference type="KEGG" id="ccos:Pan44_18550"/>
<gene>
    <name evidence="1" type="ORF">Pan44_18550</name>
</gene>
<dbReference type="EMBL" id="CP036271">
    <property type="protein sequence ID" value="QDT53831.1"/>
    <property type="molecule type" value="Genomic_DNA"/>
</dbReference>
<reference evidence="1 2" key="1">
    <citation type="submission" date="2019-02" db="EMBL/GenBank/DDBJ databases">
        <title>Deep-cultivation of Planctomycetes and their phenomic and genomic characterization uncovers novel biology.</title>
        <authorList>
            <person name="Wiegand S."/>
            <person name="Jogler M."/>
            <person name="Boedeker C."/>
            <person name="Pinto D."/>
            <person name="Vollmers J."/>
            <person name="Rivas-Marin E."/>
            <person name="Kohn T."/>
            <person name="Peeters S.H."/>
            <person name="Heuer A."/>
            <person name="Rast P."/>
            <person name="Oberbeckmann S."/>
            <person name="Bunk B."/>
            <person name="Jeske O."/>
            <person name="Meyerdierks A."/>
            <person name="Storesund J.E."/>
            <person name="Kallscheuer N."/>
            <person name="Luecker S."/>
            <person name="Lage O.M."/>
            <person name="Pohl T."/>
            <person name="Merkel B.J."/>
            <person name="Hornburger P."/>
            <person name="Mueller R.-W."/>
            <person name="Bruemmer F."/>
            <person name="Labrenz M."/>
            <person name="Spormann A.M."/>
            <person name="Op den Camp H."/>
            <person name="Overmann J."/>
            <person name="Amann R."/>
            <person name="Jetten M.S.M."/>
            <person name="Mascher T."/>
            <person name="Medema M.H."/>
            <person name="Devos D.P."/>
            <person name="Kaster A.-K."/>
            <person name="Ovreas L."/>
            <person name="Rohde M."/>
            <person name="Galperin M.Y."/>
            <person name="Jogler C."/>
        </authorList>
    </citation>
    <scope>NUCLEOTIDE SEQUENCE [LARGE SCALE GENOMIC DNA]</scope>
    <source>
        <strain evidence="1 2">Pan44</strain>
    </source>
</reference>
<name>A0A517SCH7_9PLAN</name>